<evidence type="ECO:0000313" key="1">
    <source>
        <dbReference type="EMBL" id="EPR66005.1"/>
    </source>
</evidence>
<proteinExistence type="predicted"/>
<dbReference type="Proteomes" id="UP000014974">
    <property type="component" value="Unassembled WGS sequence"/>
</dbReference>
<organism evidence="1 2">
    <name type="scientific">Cyclobacterium qasimii M12-11B</name>
    <dbReference type="NCBI Taxonomy" id="641524"/>
    <lineage>
        <taxon>Bacteria</taxon>
        <taxon>Pseudomonadati</taxon>
        <taxon>Bacteroidota</taxon>
        <taxon>Cytophagia</taxon>
        <taxon>Cytophagales</taxon>
        <taxon>Cyclobacteriaceae</taxon>
        <taxon>Cyclobacterium</taxon>
    </lineage>
</organism>
<name>S7V6Y8_9BACT</name>
<evidence type="ECO:0000313" key="2">
    <source>
        <dbReference type="Proteomes" id="UP000014974"/>
    </source>
</evidence>
<comment type="caution">
    <text evidence="1">The sequence shown here is derived from an EMBL/GenBank/DDBJ whole genome shotgun (WGS) entry which is preliminary data.</text>
</comment>
<dbReference type="EMBL" id="ATNM01000163">
    <property type="protein sequence ID" value="EPR66005.1"/>
    <property type="molecule type" value="Genomic_DNA"/>
</dbReference>
<sequence length="39" mass="4488">MTNGCCFSGSFARGNCLFNPDYVLGFPYFHREMLRTYGD</sequence>
<protein>
    <submittedName>
        <fullName evidence="1">Uncharacterized protein</fullName>
    </submittedName>
</protein>
<gene>
    <name evidence="1" type="ORF">ADICYQ_4949</name>
</gene>
<accession>S7V6Y8</accession>
<reference evidence="1 2" key="1">
    <citation type="journal article" date="2013" name="Genome Announc.">
        <title>Draft Genome Sequence of Cyclobacterium qasimii Strain M12-11BT, Isolated from Arctic Marine Sediment.</title>
        <authorList>
            <person name="Shivaji S."/>
            <person name="Ara S."/>
            <person name="Singh A."/>
            <person name="Kumar Pinnaka A."/>
        </authorList>
    </citation>
    <scope>NUCLEOTIDE SEQUENCE [LARGE SCALE GENOMIC DNA]</scope>
    <source>
        <strain evidence="1 2">M12-11B</strain>
    </source>
</reference>
<dbReference type="AlphaFoldDB" id="S7V6Y8"/>